<accession>A0A2V1DTC3</accession>
<dbReference type="EMBL" id="KZ805360">
    <property type="protein sequence ID" value="PVI01299.1"/>
    <property type="molecule type" value="Genomic_DNA"/>
</dbReference>
<dbReference type="OrthoDB" id="73875at2759"/>
<dbReference type="Proteomes" id="UP000244855">
    <property type="component" value="Unassembled WGS sequence"/>
</dbReference>
<feature type="domain" description="Ecp2 effector protein-like" evidence="4">
    <location>
        <begin position="775"/>
        <end position="874"/>
    </location>
</feature>
<feature type="chain" id="PRO_5015876143" description="Ecp2 effector protein-like domain-containing protein" evidence="3">
    <location>
        <begin position="23"/>
        <end position="888"/>
    </location>
</feature>
<proteinExistence type="predicted"/>
<evidence type="ECO:0000259" key="4">
    <source>
        <dbReference type="Pfam" id="PF14856"/>
    </source>
</evidence>
<evidence type="ECO:0000256" key="1">
    <source>
        <dbReference type="ARBA" id="ARBA00022669"/>
    </source>
</evidence>
<dbReference type="InterPro" id="IPR053214">
    <property type="entry name" value="LysM12-like"/>
</dbReference>
<evidence type="ECO:0000256" key="2">
    <source>
        <dbReference type="ARBA" id="ARBA00023026"/>
    </source>
</evidence>
<dbReference type="InterPro" id="IPR029226">
    <property type="entry name" value="Ecp2-like"/>
</dbReference>
<sequence>MVISLWLISALGAASLSFYAEAADSGFRFISRSTGQHANSCPVRCNIAGPSPGNWSVYSDFKFMQNCRESVFQDFSLYDNVDNNAEQHHIRACTSFGPDFAQLKTVESANQPERAKPTPVKFEMGWWEDVFGRSGASIRSIIKQLRWYSDRGFGATDRPFIIFAQADYSTVGLYIGQGLLNQALSASALKTFEDNFDRLNGTTPPSLAMQLCGPEYDAAHTFGVMVNSNRTFAPAQNAIKTWASGACLHFSESTIFDGQAVFTTPLQALNSNAVAQSSVTTDEIEDPKVKRFGEKRDVDTSRNGNWIDFSCNHTVVTNRLKIDPSEQWKLLDADGAWADIVRIYRDTDKKEKMSFSASFETTTQVGSSLDCQSIGEKGNSCNAPIECGKGPDGPHSGAAAWLIFNSLAFIHQLHKDYQTKLFQAATLVSMSLKDLENKFAPIPPKKDDDAWKTMLIDLLSLGTLSTVAPFFNAAIKNMPHFANGKLANSKDTSLTLIGEQTNKAKDFRNKDTKDKWTPESQDAFSSYMANAIYGWSNATNYALNHLFDGSEESLDILWKAISDGKLIKGKCNNCEKNNPSDADLRGNIEKSIFGFAIPNLWKMSQAYAFVIDSGATCNTANPIKEYMSEEDMKVAGACVNERLYFLASPEGKARECKQVPREKGGNERRCTNQKFKPPKGLQYLDGTNFGRITKEILIKGSLNSHAANNHENGAKQANPNDKGVIDGLFDVDVTIPGFIRLPVCTPSLAYKSWDTAKRGDGDNYPCDFPRGKDLCGDSSYEDKTGSSKASINDCKQIIANIRPDGGSQWTTQVVGKKPREILKAGTCHFSVHATKTGKNLDFKIGGEDVMSTINIAISKFGKDGKIGAEGFMDCNGNAGKQAIGWKIY</sequence>
<dbReference type="GO" id="GO:0008061">
    <property type="term" value="F:chitin binding"/>
    <property type="evidence" value="ECO:0007669"/>
    <property type="project" value="UniProtKB-KW"/>
</dbReference>
<dbReference type="PANTHER" id="PTHR47700">
    <property type="entry name" value="V CHITINASE, PUTATIVE (AFU_ORTHOLOGUE AFUA_6G13720)-RELATED"/>
    <property type="match status" value="1"/>
</dbReference>
<dbReference type="PANTHER" id="PTHR47700:SF1">
    <property type="entry name" value="CHITINASE"/>
    <property type="match status" value="1"/>
</dbReference>
<evidence type="ECO:0000313" key="5">
    <source>
        <dbReference type="EMBL" id="PVI01299.1"/>
    </source>
</evidence>
<keyword evidence="3" id="KW-0732">Signal</keyword>
<gene>
    <name evidence="5" type="ORF">DM02DRAFT_706113</name>
</gene>
<feature type="signal peptide" evidence="3">
    <location>
        <begin position="1"/>
        <end position="22"/>
    </location>
</feature>
<evidence type="ECO:0000256" key="3">
    <source>
        <dbReference type="SAM" id="SignalP"/>
    </source>
</evidence>
<organism evidence="5 6">
    <name type="scientific">Periconia macrospinosa</name>
    <dbReference type="NCBI Taxonomy" id="97972"/>
    <lineage>
        <taxon>Eukaryota</taxon>
        <taxon>Fungi</taxon>
        <taxon>Dikarya</taxon>
        <taxon>Ascomycota</taxon>
        <taxon>Pezizomycotina</taxon>
        <taxon>Dothideomycetes</taxon>
        <taxon>Pleosporomycetidae</taxon>
        <taxon>Pleosporales</taxon>
        <taxon>Massarineae</taxon>
        <taxon>Periconiaceae</taxon>
        <taxon>Periconia</taxon>
    </lineage>
</organism>
<keyword evidence="2" id="KW-0843">Virulence</keyword>
<dbReference type="AlphaFoldDB" id="A0A2V1DTC3"/>
<evidence type="ECO:0000313" key="6">
    <source>
        <dbReference type="Proteomes" id="UP000244855"/>
    </source>
</evidence>
<protein>
    <recommendedName>
        <fullName evidence="4">Ecp2 effector protein-like domain-containing protein</fullName>
    </recommendedName>
</protein>
<dbReference type="Pfam" id="PF14856">
    <property type="entry name" value="Hce2"/>
    <property type="match status" value="1"/>
</dbReference>
<keyword evidence="1" id="KW-0147">Chitin-binding</keyword>
<keyword evidence="6" id="KW-1185">Reference proteome</keyword>
<name>A0A2V1DTC3_9PLEO</name>
<reference evidence="5 6" key="1">
    <citation type="journal article" date="2018" name="Sci. Rep.">
        <title>Comparative genomics provides insights into the lifestyle and reveals functional heterogeneity of dark septate endophytic fungi.</title>
        <authorList>
            <person name="Knapp D.G."/>
            <person name="Nemeth J.B."/>
            <person name="Barry K."/>
            <person name="Hainaut M."/>
            <person name="Henrissat B."/>
            <person name="Johnson J."/>
            <person name="Kuo A."/>
            <person name="Lim J.H.P."/>
            <person name="Lipzen A."/>
            <person name="Nolan M."/>
            <person name="Ohm R.A."/>
            <person name="Tamas L."/>
            <person name="Grigoriev I.V."/>
            <person name="Spatafora J.W."/>
            <person name="Nagy L.G."/>
            <person name="Kovacs G.M."/>
        </authorList>
    </citation>
    <scope>NUCLEOTIDE SEQUENCE [LARGE SCALE GENOMIC DNA]</scope>
    <source>
        <strain evidence="5 6">DSE2036</strain>
    </source>
</reference>
<dbReference type="STRING" id="97972.A0A2V1DTC3"/>